<dbReference type="GO" id="GO:0043138">
    <property type="term" value="F:3'-5' DNA helicase activity"/>
    <property type="evidence" value="ECO:0007669"/>
    <property type="project" value="TreeGrafter"/>
</dbReference>
<dbReference type="CDD" id="cd17920">
    <property type="entry name" value="DEXHc_RecQ"/>
    <property type="match status" value="1"/>
</dbReference>
<accession>A0A3P8L1L7</accession>
<dbReference type="GO" id="GO:0003677">
    <property type="term" value="F:DNA binding"/>
    <property type="evidence" value="ECO:0007669"/>
    <property type="project" value="UniProtKB-KW"/>
</dbReference>
<dbReference type="InterPro" id="IPR011545">
    <property type="entry name" value="DEAD/DEAH_box_helicase_dom"/>
</dbReference>
<dbReference type="Proteomes" id="UP000272942">
    <property type="component" value="Unassembled WGS sequence"/>
</dbReference>
<evidence type="ECO:0000256" key="1">
    <source>
        <dbReference type="ARBA" id="ARBA00005446"/>
    </source>
</evidence>
<feature type="transmembrane region" description="Helical" evidence="5">
    <location>
        <begin position="292"/>
        <end position="316"/>
    </location>
</feature>
<evidence type="ECO:0000259" key="6">
    <source>
        <dbReference type="PROSITE" id="PS51192"/>
    </source>
</evidence>
<dbReference type="NCBIfam" id="TIGR00614">
    <property type="entry name" value="recQ_fam"/>
    <property type="match status" value="1"/>
</dbReference>
<keyword evidence="5" id="KW-0472">Membrane</keyword>
<dbReference type="GO" id="GO:0005524">
    <property type="term" value="F:ATP binding"/>
    <property type="evidence" value="ECO:0007669"/>
    <property type="project" value="InterPro"/>
</dbReference>
<dbReference type="OrthoDB" id="10261556at2759"/>
<keyword evidence="3" id="KW-0547">Nucleotide-binding</keyword>
<protein>
    <recommendedName>
        <fullName evidence="6">Helicase ATP-binding domain-containing protein</fullName>
    </recommendedName>
</protein>
<name>A0A3P8L1L7_9TREM</name>
<dbReference type="InterPro" id="IPR027417">
    <property type="entry name" value="P-loop_NTPase"/>
</dbReference>
<dbReference type="EMBL" id="UZAN01050373">
    <property type="protein sequence ID" value="VDP88179.1"/>
    <property type="molecule type" value="Genomic_DNA"/>
</dbReference>
<evidence type="ECO:0000256" key="3">
    <source>
        <dbReference type="ARBA" id="ARBA00022806"/>
    </source>
</evidence>
<gene>
    <name evidence="7" type="ORF">ECPE_LOCUS11199</name>
</gene>
<dbReference type="GO" id="GO:0016787">
    <property type="term" value="F:hydrolase activity"/>
    <property type="evidence" value="ECO:0007669"/>
    <property type="project" value="UniProtKB-KW"/>
</dbReference>
<keyword evidence="8" id="KW-1185">Reference proteome</keyword>
<evidence type="ECO:0000313" key="8">
    <source>
        <dbReference type="Proteomes" id="UP000272942"/>
    </source>
</evidence>
<keyword evidence="3" id="KW-0347">Helicase</keyword>
<keyword evidence="5" id="KW-0812">Transmembrane</keyword>
<dbReference type="GO" id="GO:0005694">
    <property type="term" value="C:chromosome"/>
    <property type="evidence" value="ECO:0007669"/>
    <property type="project" value="TreeGrafter"/>
</dbReference>
<organism evidence="7 8">
    <name type="scientific">Echinostoma caproni</name>
    <dbReference type="NCBI Taxonomy" id="27848"/>
    <lineage>
        <taxon>Eukaryota</taxon>
        <taxon>Metazoa</taxon>
        <taxon>Spiralia</taxon>
        <taxon>Lophotrochozoa</taxon>
        <taxon>Platyhelminthes</taxon>
        <taxon>Trematoda</taxon>
        <taxon>Digenea</taxon>
        <taxon>Plagiorchiida</taxon>
        <taxon>Echinostomata</taxon>
        <taxon>Echinostomatoidea</taxon>
        <taxon>Echinostomatidae</taxon>
        <taxon>Echinostoma</taxon>
    </lineage>
</organism>
<dbReference type="Pfam" id="PF00270">
    <property type="entry name" value="DEAD"/>
    <property type="match status" value="1"/>
</dbReference>
<dbReference type="SUPFAM" id="SSF52540">
    <property type="entry name" value="P-loop containing nucleoside triphosphate hydrolases"/>
    <property type="match status" value="2"/>
</dbReference>
<dbReference type="InterPro" id="IPR014001">
    <property type="entry name" value="Helicase_ATP-bd"/>
</dbReference>
<dbReference type="PROSITE" id="PS51192">
    <property type="entry name" value="HELICASE_ATP_BIND_1"/>
    <property type="match status" value="1"/>
</dbReference>
<dbReference type="GO" id="GO:0009378">
    <property type="term" value="F:four-way junction helicase activity"/>
    <property type="evidence" value="ECO:0007669"/>
    <property type="project" value="TreeGrafter"/>
</dbReference>
<dbReference type="InterPro" id="IPR002464">
    <property type="entry name" value="DNA/RNA_helicase_DEAH_CS"/>
</dbReference>
<dbReference type="PANTHER" id="PTHR13710">
    <property type="entry name" value="DNA HELICASE RECQ FAMILY MEMBER"/>
    <property type="match status" value="1"/>
</dbReference>
<reference evidence="7 8" key="1">
    <citation type="submission" date="2018-11" db="EMBL/GenBank/DDBJ databases">
        <authorList>
            <consortium name="Pathogen Informatics"/>
        </authorList>
    </citation>
    <scope>NUCLEOTIDE SEQUENCE [LARGE SCALE GENOMIC DNA]</scope>
    <source>
        <strain evidence="7 8">Egypt</strain>
    </source>
</reference>
<evidence type="ECO:0000256" key="2">
    <source>
        <dbReference type="ARBA" id="ARBA00022801"/>
    </source>
</evidence>
<keyword evidence="5" id="KW-1133">Transmembrane helix</keyword>
<dbReference type="GO" id="GO:0000724">
    <property type="term" value="P:double-strand break repair via homologous recombination"/>
    <property type="evidence" value="ECO:0007669"/>
    <property type="project" value="TreeGrafter"/>
</dbReference>
<dbReference type="AlphaFoldDB" id="A0A3P8L1L7"/>
<sequence>MGHSTSEEIYVHGSKVSSHFSGSFRMLHAECKSNAYMNSDVFISMPTGSGKSLCFQLPAVCSSGVALVVSPLLALINDQLAHLSHLRINAATINSRLTEKQRKDVVEKLLNSNIMKNGLPKLLYITPEQLQTEAFANLAKKLYKAGSLSYFVVDEAHCVSEWGHDFRPAYLCLGKARNALFPSIPCIALTATATPRVQTDIINNLHLGFKEFKCGIFRKNLFYDVVFADLLENPYEDFQKNIGSGIIYCRTRFECETMASRLSSQGLPTRAYHAGLSKEDRESVQLDWSTDLIPVVAATISFGMDLLLVGIGIFSLREKSRRKYSLIFILFNNETNLMKKLQSLSTKPPTEAVIPKNLQTLKRNNAAESSQLPAIFQDGGEALLRGPARLFWKI</sequence>
<comment type="similarity">
    <text evidence="1">Belongs to the helicase family. RecQ subfamily.</text>
</comment>
<dbReference type="GO" id="GO:0005634">
    <property type="term" value="C:nucleus"/>
    <property type="evidence" value="ECO:0007669"/>
    <property type="project" value="TreeGrafter"/>
</dbReference>
<evidence type="ECO:0000256" key="4">
    <source>
        <dbReference type="ARBA" id="ARBA00023125"/>
    </source>
</evidence>
<evidence type="ECO:0000256" key="5">
    <source>
        <dbReference type="SAM" id="Phobius"/>
    </source>
</evidence>
<dbReference type="InterPro" id="IPR004589">
    <property type="entry name" value="DNA_helicase_ATP-dep_RecQ"/>
</dbReference>
<dbReference type="GO" id="GO:0005737">
    <property type="term" value="C:cytoplasm"/>
    <property type="evidence" value="ECO:0007669"/>
    <property type="project" value="TreeGrafter"/>
</dbReference>
<keyword evidence="3" id="KW-0067">ATP-binding</keyword>
<dbReference type="PROSITE" id="PS00690">
    <property type="entry name" value="DEAH_ATP_HELICASE"/>
    <property type="match status" value="1"/>
</dbReference>
<dbReference type="PANTHER" id="PTHR13710:SF152">
    <property type="entry name" value="ATP-DEPENDENT DNA HELICASE Q5"/>
    <property type="match status" value="1"/>
</dbReference>
<evidence type="ECO:0000313" key="7">
    <source>
        <dbReference type="EMBL" id="VDP88179.1"/>
    </source>
</evidence>
<proteinExistence type="inferred from homology"/>
<dbReference type="Gene3D" id="3.40.50.300">
    <property type="entry name" value="P-loop containing nucleotide triphosphate hydrolases"/>
    <property type="match status" value="2"/>
</dbReference>
<feature type="domain" description="Helicase ATP-binding" evidence="6">
    <location>
        <begin position="32"/>
        <end position="211"/>
    </location>
</feature>
<keyword evidence="2" id="KW-0378">Hydrolase</keyword>
<dbReference type="SMART" id="SM00487">
    <property type="entry name" value="DEXDc"/>
    <property type="match status" value="1"/>
</dbReference>
<keyword evidence="4" id="KW-0238">DNA-binding</keyword>